<evidence type="ECO:0000256" key="3">
    <source>
        <dbReference type="ARBA" id="ARBA00022452"/>
    </source>
</evidence>
<dbReference type="InterPro" id="IPR023996">
    <property type="entry name" value="TonB-dep_OMP_SusC/RagA"/>
</dbReference>
<dbReference type="Gene3D" id="2.170.130.10">
    <property type="entry name" value="TonB-dependent receptor, plug domain"/>
    <property type="match status" value="1"/>
</dbReference>
<evidence type="ECO:0000259" key="11">
    <source>
        <dbReference type="Pfam" id="PF00593"/>
    </source>
</evidence>
<evidence type="ECO:0000256" key="7">
    <source>
        <dbReference type="ARBA" id="ARBA00023237"/>
    </source>
</evidence>
<dbReference type="Gene3D" id="2.40.170.20">
    <property type="entry name" value="TonB-dependent receptor, beta-barrel domain"/>
    <property type="match status" value="1"/>
</dbReference>
<evidence type="ECO:0000256" key="8">
    <source>
        <dbReference type="PROSITE-ProRule" id="PRU01360"/>
    </source>
</evidence>
<dbReference type="InterPro" id="IPR018247">
    <property type="entry name" value="EF_Hand_1_Ca_BS"/>
</dbReference>
<dbReference type="STRING" id="241145.SAMN05660776_0900"/>
<dbReference type="FunFam" id="2.170.130.10:FF:000008">
    <property type="entry name" value="SusC/RagA family TonB-linked outer membrane protein"/>
    <property type="match status" value="1"/>
</dbReference>
<dbReference type="FunFam" id="2.60.40.1120:FF:000003">
    <property type="entry name" value="Outer membrane protein Omp121"/>
    <property type="match status" value="1"/>
</dbReference>
<dbReference type="AlphaFoldDB" id="A0A1T5AW27"/>
<sequence length="1005" mass="109352">MRKFLILCTVLLSVQLDMLAQASIEVTGTVTEAETGIPIPGANILEKGTTNGVMTDFDGNYAIEVSENAILEISFIGYASKQIRVNGRNEININMENEASALDEVIVVGYGTQSKKDLTGSISVVSTEDFAQQPVTRVDEVLQGRAAGVQVTQAGGAPGGESRVRIRGANSVLGNNDPLYVIDGYVGADFNMVNPSDIESIQVLKDAASTSIYGSRGANGVVIITTKDGTKGEMQVSYEGNFSVSEVIKKWDVLGAQEFAQIVNERSDALGISPVYTPEEIASYSANGGTDWQDVIFRTAWGQEHKVNVSGGGEKTSYLVSGNYIDRKGIIENSDFKRYGIRSNINSEINDNLTIGVNINATRLENHNTGLRSGTSNPVVQALAWAPTTPVYDENGDYILSDPVGSFTYSPAALLYERNNDNQRNIANIIGNINYKLPVEGLSVDLNYAVNYVNGQGQSFLGNAVSQNNPGASRSSSEQITLQGTNSLNYNRTFNDVHKISAVAVFETQQFTNNYFSSTGNTLLFPSLGYYNLPLAESYSVGSGYTKWSLLSYLGRFNYTYNDKLLASIAVRRDGSSKFSEDNRFSTFPSFALGYVLSEEEFIQNLNVFDHLKLRGSWGKTGSQAINPYATLSAYNTNTPMAFNSGGVTSGIQIGNPGNSNLKWETTSQTDIGLEMQFFDRRLSVEVDYFKKETKDLLLNQALPSYVGGGTQTQNVGEIENKGFEFALSADIFNTELFSWSSNLNVSTVKNKVVSLGGIASRIPQGTGVGAGLSTTSEFMLMPGESLASYWGLEYLGTWKPGQEEEASRYNAVPGDSRYEDLNDDGTITTDDFQIIGKGIPTTTAGWNNTLAYNNFTLNLFFQGVFGIDKLNYTRGAAMTGSGDARQFILSDIKDRYIPGVNETSDIPAFSNSNVMYTQSSRFVEKGDYIRLKNISLAYELPESFLKETKLRLSLSATNLFTITDYSGIDPESSNIGSATDTAQGIDYGAYPNSKTYTVGLNLTF</sequence>
<evidence type="ECO:0000256" key="5">
    <source>
        <dbReference type="ARBA" id="ARBA00023077"/>
    </source>
</evidence>
<feature type="chain" id="PRO_5012933678" evidence="10">
    <location>
        <begin position="23"/>
        <end position="1005"/>
    </location>
</feature>
<protein>
    <submittedName>
        <fullName evidence="13">TonB-linked outer membrane protein, SusC/RagA family</fullName>
    </submittedName>
</protein>
<organism evidence="13 14">
    <name type="scientific">Salegentibacter holothuriorum</name>
    <dbReference type="NCBI Taxonomy" id="241145"/>
    <lineage>
        <taxon>Bacteria</taxon>
        <taxon>Pseudomonadati</taxon>
        <taxon>Bacteroidota</taxon>
        <taxon>Flavobacteriia</taxon>
        <taxon>Flavobacteriales</taxon>
        <taxon>Flavobacteriaceae</taxon>
        <taxon>Salegentibacter</taxon>
    </lineage>
</organism>
<dbReference type="Pfam" id="PF07715">
    <property type="entry name" value="Plug"/>
    <property type="match status" value="1"/>
</dbReference>
<dbReference type="EMBL" id="FUYY01000001">
    <property type="protein sequence ID" value="SKB38980.1"/>
    <property type="molecule type" value="Genomic_DNA"/>
</dbReference>
<evidence type="ECO:0000313" key="13">
    <source>
        <dbReference type="EMBL" id="SKB38980.1"/>
    </source>
</evidence>
<proteinExistence type="inferred from homology"/>
<dbReference type="Pfam" id="PF00593">
    <property type="entry name" value="TonB_dep_Rec_b-barrel"/>
    <property type="match status" value="1"/>
</dbReference>
<keyword evidence="10" id="KW-0732">Signal</keyword>
<keyword evidence="7 8" id="KW-0998">Cell outer membrane</keyword>
<dbReference type="RefSeq" id="WP_079719499.1">
    <property type="nucleotide sequence ID" value="NZ_FUYY01000001.1"/>
</dbReference>
<evidence type="ECO:0000256" key="10">
    <source>
        <dbReference type="SAM" id="SignalP"/>
    </source>
</evidence>
<evidence type="ECO:0000259" key="12">
    <source>
        <dbReference type="Pfam" id="PF07715"/>
    </source>
</evidence>
<gene>
    <name evidence="13" type="ORF">SAMN05660776_0900</name>
</gene>
<evidence type="ECO:0000313" key="14">
    <source>
        <dbReference type="Proteomes" id="UP000190230"/>
    </source>
</evidence>
<evidence type="ECO:0000256" key="2">
    <source>
        <dbReference type="ARBA" id="ARBA00022448"/>
    </source>
</evidence>
<dbReference type="Pfam" id="PF13715">
    <property type="entry name" value="CarbopepD_reg_2"/>
    <property type="match status" value="1"/>
</dbReference>
<keyword evidence="5 9" id="KW-0798">TonB box</keyword>
<keyword evidence="6 8" id="KW-0472">Membrane</keyword>
<dbReference type="InterPro" id="IPR023997">
    <property type="entry name" value="TonB-dep_OMP_SusC/RagA_CS"/>
</dbReference>
<evidence type="ECO:0000256" key="6">
    <source>
        <dbReference type="ARBA" id="ARBA00023136"/>
    </source>
</evidence>
<keyword evidence="4 8" id="KW-0812">Transmembrane</keyword>
<dbReference type="SUPFAM" id="SSF56935">
    <property type="entry name" value="Porins"/>
    <property type="match status" value="1"/>
</dbReference>
<dbReference type="InterPro" id="IPR000531">
    <property type="entry name" value="Beta-barrel_TonB"/>
</dbReference>
<dbReference type="SUPFAM" id="SSF49464">
    <property type="entry name" value="Carboxypeptidase regulatory domain-like"/>
    <property type="match status" value="1"/>
</dbReference>
<feature type="signal peptide" evidence="10">
    <location>
        <begin position="1"/>
        <end position="22"/>
    </location>
</feature>
<comment type="similarity">
    <text evidence="8 9">Belongs to the TonB-dependent receptor family.</text>
</comment>
<dbReference type="GO" id="GO:0009279">
    <property type="term" value="C:cell outer membrane"/>
    <property type="evidence" value="ECO:0007669"/>
    <property type="project" value="UniProtKB-SubCell"/>
</dbReference>
<evidence type="ECO:0000256" key="4">
    <source>
        <dbReference type="ARBA" id="ARBA00022692"/>
    </source>
</evidence>
<dbReference type="PROSITE" id="PS00018">
    <property type="entry name" value="EF_HAND_1"/>
    <property type="match status" value="1"/>
</dbReference>
<dbReference type="InterPro" id="IPR037066">
    <property type="entry name" value="Plug_dom_sf"/>
</dbReference>
<dbReference type="NCBIfam" id="TIGR04056">
    <property type="entry name" value="OMP_RagA_SusC"/>
    <property type="match status" value="1"/>
</dbReference>
<dbReference type="OrthoDB" id="9768177at2"/>
<dbReference type="Proteomes" id="UP000190230">
    <property type="component" value="Unassembled WGS sequence"/>
</dbReference>
<dbReference type="InterPro" id="IPR036942">
    <property type="entry name" value="Beta-barrel_TonB_sf"/>
</dbReference>
<evidence type="ECO:0000256" key="1">
    <source>
        <dbReference type="ARBA" id="ARBA00004571"/>
    </source>
</evidence>
<comment type="subcellular location">
    <subcellularLocation>
        <location evidence="1 8">Cell outer membrane</location>
        <topology evidence="1 8">Multi-pass membrane protein</topology>
    </subcellularLocation>
</comment>
<dbReference type="Gene3D" id="2.60.40.1120">
    <property type="entry name" value="Carboxypeptidase-like, regulatory domain"/>
    <property type="match status" value="1"/>
</dbReference>
<keyword evidence="2 8" id="KW-0813">Transport</keyword>
<dbReference type="InterPro" id="IPR012910">
    <property type="entry name" value="Plug_dom"/>
</dbReference>
<accession>A0A1T5AW27</accession>
<evidence type="ECO:0000256" key="9">
    <source>
        <dbReference type="RuleBase" id="RU003357"/>
    </source>
</evidence>
<dbReference type="NCBIfam" id="TIGR04057">
    <property type="entry name" value="SusC_RagA_signa"/>
    <property type="match status" value="1"/>
</dbReference>
<dbReference type="InterPro" id="IPR008969">
    <property type="entry name" value="CarboxyPept-like_regulatory"/>
</dbReference>
<feature type="domain" description="TonB-dependent receptor plug" evidence="12">
    <location>
        <begin position="115"/>
        <end position="221"/>
    </location>
</feature>
<name>A0A1T5AW27_9FLAO</name>
<dbReference type="InterPro" id="IPR039426">
    <property type="entry name" value="TonB-dep_rcpt-like"/>
</dbReference>
<dbReference type="PROSITE" id="PS52016">
    <property type="entry name" value="TONB_DEPENDENT_REC_3"/>
    <property type="match status" value="1"/>
</dbReference>
<reference evidence="14" key="1">
    <citation type="submission" date="2017-02" db="EMBL/GenBank/DDBJ databases">
        <authorList>
            <person name="Varghese N."/>
            <person name="Submissions S."/>
        </authorList>
    </citation>
    <scope>NUCLEOTIDE SEQUENCE [LARGE SCALE GENOMIC DNA]</scope>
    <source>
        <strain evidence="14">DSM 23405</strain>
    </source>
</reference>
<keyword evidence="3 8" id="KW-1134">Transmembrane beta strand</keyword>
<keyword evidence="14" id="KW-1185">Reference proteome</keyword>
<feature type="domain" description="TonB-dependent receptor-like beta-barrel" evidence="11">
    <location>
        <begin position="385"/>
        <end position="859"/>
    </location>
</feature>